<dbReference type="Proteomes" id="UP000814172">
    <property type="component" value="Unassembled WGS sequence"/>
</dbReference>
<keyword evidence="3" id="KW-1185">Reference proteome</keyword>
<keyword evidence="1" id="KW-0732">Signal</keyword>
<accession>A0AAW5A8H8</accession>
<proteinExistence type="predicted"/>
<evidence type="ECO:0000256" key="1">
    <source>
        <dbReference type="SAM" id="SignalP"/>
    </source>
</evidence>
<protein>
    <submittedName>
        <fullName evidence="2">Uncharacterized protein</fullName>
    </submittedName>
</protein>
<evidence type="ECO:0000313" key="2">
    <source>
        <dbReference type="EMBL" id="MCF5058895.1"/>
    </source>
</evidence>
<dbReference type="GeneID" id="55540828"/>
<organism evidence="2 3">
    <name type="scientific">Pseudomonas proteolytica</name>
    <dbReference type="NCBI Taxonomy" id="219574"/>
    <lineage>
        <taxon>Bacteria</taxon>
        <taxon>Pseudomonadati</taxon>
        <taxon>Pseudomonadota</taxon>
        <taxon>Gammaproteobacteria</taxon>
        <taxon>Pseudomonadales</taxon>
        <taxon>Pseudomonadaceae</taxon>
        <taxon>Pseudomonas</taxon>
    </lineage>
</organism>
<reference evidence="2 3" key="1">
    <citation type="submission" date="2019-11" db="EMBL/GenBank/DDBJ databases">
        <title>Epiphytic Pseudomonas syringae from cherry orchards.</title>
        <authorList>
            <person name="Hulin M.T."/>
        </authorList>
    </citation>
    <scope>NUCLEOTIDE SEQUENCE [LARGE SCALE GENOMIC DNA]</scope>
    <source>
        <strain evidence="2 3">PA-6-9F</strain>
    </source>
</reference>
<feature type="chain" id="PRO_5043935682" evidence="1">
    <location>
        <begin position="30"/>
        <end position="417"/>
    </location>
</feature>
<feature type="signal peptide" evidence="1">
    <location>
        <begin position="1"/>
        <end position="29"/>
    </location>
</feature>
<sequence length="417" mass="42059">MQNLFKFAILPMMVSGGALLWGASAAVNAATFVNLGNAAGAQCATTGVNDSGQSVGNCSQDDPSANGEPWYAASTAGPQQILPSLAANQPCAVGAIANNGSLLGSCADASGRNFAVTWSAGTPSGAPTKLTPLPATFLIPLLRPADVQTAATAQNQQGAVLGLSISGAGAVTVVLYMPGIATPLRISGWGDMCRGAVVNNTAINGYPSLLLNCPVNGKPVARVATRGASAYSITDLPLASGATACWGVGMNDLNQVVGTCTFPTTPHQSSKAAFWPSPTSAPRLLTLPLGANNSGVAVNNAGRVLARGMAPTGFTTDFFWADTTTSFGVRPIAFLPGSVSTRAFSLAENDTVAMDCTNSNEYATACTWDPINATVPIPPVSGGLQSTLSSISFSGTYVAGVANDGAQDDIAVVAQLP</sequence>
<evidence type="ECO:0000313" key="3">
    <source>
        <dbReference type="Proteomes" id="UP000814172"/>
    </source>
</evidence>
<dbReference type="AlphaFoldDB" id="A0AAW5A8H8"/>
<comment type="caution">
    <text evidence="2">The sequence shown here is derived from an EMBL/GenBank/DDBJ whole genome shotgun (WGS) entry which is preliminary data.</text>
</comment>
<name>A0AAW5A8H8_9PSED</name>
<dbReference type="EMBL" id="WKEW01000067">
    <property type="protein sequence ID" value="MCF5058895.1"/>
    <property type="molecule type" value="Genomic_DNA"/>
</dbReference>
<dbReference type="RefSeq" id="WP_092235651.1">
    <property type="nucleotide sequence ID" value="NZ_FNTR01000004.1"/>
</dbReference>
<gene>
    <name evidence="2" type="ORF">GIW75_18290</name>
</gene>